<feature type="transmembrane region" description="Helical" evidence="10">
    <location>
        <begin position="540"/>
        <end position="561"/>
    </location>
</feature>
<gene>
    <name evidence="11" type="ORF">DSTB1V02_LOCUS5474</name>
</gene>
<dbReference type="SUPFAM" id="SSF161070">
    <property type="entry name" value="SNF-like"/>
    <property type="match status" value="1"/>
</dbReference>
<feature type="transmembrane region" description="Helical" evidence="10">
    <location>
        <begin position="689"/>
        <end position="714"/>
    </location>
</feature>
<comment type="subcellular location">
    <subcellularLocation>
        <location evidence="1">Membrane</location>
        <topology evidence="1">Multi-pass membrane protein</topology>
    </subcellularLocation>
</comment>
<feature type="transmembrane region" description="Helical" evidence="10">
    <location>
        <begin position="426"/>
        <end position="446"/>
    </location>
</feature>
<dbReference type="EMBL" id="CAJPEV010000900">
    <property type="protein sequence ID" value="CAG0889390.1"/>
    <property type="molecule type" value="Genomic_DNA"/>
</dbReference>
<evidence type="ECO:0000256" key="9">
    <source>
        <dbReference type="SAM" id="MobiDB-lite"/>
    </source>
</evidence>
<evidence type="ECO:0000256" key="3">
    <source>
        <dbReference type="ARBA" id="ARBA00022448"/>
    </source>
</evidence>
<feature type="transmembrane region" description="Helical" evidence="10">
    <location>
        <begin position="265"/>
        <end position="283"/>
    </location>
</feature>
<evidence type="ECO:0000256" key="10">
    <source>
        <dbReference type="SAM" id="Phobius"/>
    </source>
</evidence>
<feature type="transmembrane region" description="Helical" evidence="10">
    <location>
        <begin position="304"/>
        <end position="334"/>
    </location>
</feature>
<feature type="transmembrane region" description="Helical" evidence="10">
    <location>
        <begin position="656"/>
        <end position="677"/>
    </location>
</feature>
<keyword evidence="5" id="KW-0769">Symport</keyword>
<evidence type="ECO:0000313" key="12">
    <source>
        <dbReference type="Proteomes" id="UP000677054"/>
    </source>
</evidence>
<evidence type="ECO:0000256" key="6">
    <source>
        <dbReference type="ARBA" id="ARBA00022989"/>
    </source>
</evidence>
<keyword evidence="8" id="KW-0479">Metal-binding</keyword>
<evidence type="ECO:0000256" key="8">
    <source>
        <dbReference type="PIRSR" id="PIRSR600175-1"/>
    </source>
</evidence>
<protein>
    <submittedName>
        <fullName evidence="11">Uncharacterized protein</fullName>
    </submittedName>
</protein>
<keyword evidence="3" id="KW-0813">Transport</keyword>
<sequence>MRDISRSPLSPCRSVSSGSPLPAPPRDRIHMQVFRGQGEQSDAPLCAGQGGGEAEDTSAVEMSSRNNVSVIYVSGQDSSPPQNRTVMNVSGDDSVFYEYVPMDGSPSDAGKVSSPHASNLTPRTARAMAEKAVFSTIQQALEKVTQQSQSRRNGTGTDSVFSTASSGLSDQATASVKSKGRLSTPSFYGKHDFNRSSASPWSGSNSSTLQLLRRNHPSASLIHDDMGGGWPSKFHAFMVSLALIFGLGNLWILPGLVFEYGGGTFILVFLLIWVLICLPLYLLESALGQFSGRGFTSSWKCVQLLKGVGVAQFLCCIYAGVLYLPVVATGWMYLIDGMDILGKFDSPDKRAWTFPAGVLVSVLIVCVCLSMGFRKCSHFLSFLACITGCLFVLQFSFGIYIDATYNFKGLQHLVDFHWKRLEEPKLWYEASVQVLLSMSLGFGLLTSLAKNNGFRTDVWTHSAVMSVVGLMIALMSILTTFGHLGGLESVYNTNLFPDREMDLSGDAEALIRELRFGLPFIVFSGSVGITPNTIRVPSEVQLVMTMLLLIFSGLCSLILLVNGMSESLAEEVHKNLRRRSLMMFLVITLITMFAITYLAVGGYNFYTCMESLILNLGLSSTVVIGVFTLVHAYGVSKLKTDIEFMLYKEILGIYGIWWSFLLPLVLLVTLGSGLYAHGSKINLNEVSSWVIPIGYSGAALPIFFTCLLAVRSLIKQIDYGIRAKLKAALKPASDWGPQDPIVRHNWMKWKAQSAGNTGTTSSSIYG</sequence>
<evidence type="ECO:0000256" key="7">
    <source>
        <dbReference type="ARBA" id="ARBA00023136"/>
    </source>
</evidence>
<feature type="transmembrane region" description="Helical" evidence="10">
    <location>
        <begin position="380"/>
        <end position="401"/>
    </location>
</feature>
<keyword evidence="8" id="KW-0915">Sodium</keyword>
<feature type="transmembrane region" description="Helical" evidence="10">
    <location>
        <begin position="354"/>
        <end position="373"/>
    </location>
</feature>
<proteinExistence type="inferred from homology"/>
<evidence type="ECO:0000313" key="11">
    <source>
        <dbReference type="EMBL" id="CAD7245603.1"/>
    </source>
</evidence>
<keyword evidence="7 10" id="KW-0472">Membrane</keyword>
<evidence type="ECO:0000256" key="1">
    <source>
        <dbReference type="ARBA" id="ARBA00004141"/>
    </source>
</evidence>
<organism evidence="11">
    <name type="scientific">Darwinula stevensoni</name>
    <dbReference type="NCBI Taxonomy" id="69355"/>
    <lineage>
        <taxon>Eukaryota</taxon>
        <taxon>Metazoa</taxon>
        <taxon>Ecdysozoa</taxon>
        <taxon>Arthropoda</taxon>
        <taxon>Crustacea</taxon>
        <taxon>Oligostraca</taxon>
        <taxon>Ostracoda</taxon>
        <taxon>Podocopa</taxon>
        <taxon>Podocopida</taxon>
        <taxon>Darwinulocopina</taxon>
        <taxon>Darwinuloidea</taxon>
        <taxon>Darwinulidae</taxon>
        <taxon>Darwinula</taxon>
    </lineage>
</organism>
<evidence type="ECO:0000256" key="2">
    <source>
        <dbReference type="ARBA" id="ARBA00006459"/>
    </source>
</evidence>
<feature type="transmembrane region" description="Helical" evidence="10">
    <location>
        <begin position="581"/>
        <end position="600"/>
    </location>
</feature>
<feature type="transmembrane region" description="Helical" evidence="10">
    <location>
        <begin position="234"/>
        <end position="253"/>
    </location>
</feature>
<dbReference type="GO" id="GO:0015293">
    <property type="term" value="F:symporter activity"/>
    <property type="evidence" value="ECO:0007669"/>
    <property type="project" value="UniProtKB-KW"/>
</dbReference>
<evidence type="ECO:0000256" key="4">
    <source>
        <dbReference type="ARBA" id="ARBA00022692"/>
    </source>
</evidence>
<reference evidence="11" key="1">
    <citation type="submission" date="2020-11" db="EMBL/GenBank/DDBJ databases">
        <authorList>
            <person name="Tran Van P."/>
        </authorList>
    </citation>
    <scope>NUCLEOTIDE SEQUENCE</scope>
</reference>
<comment type="similarity">
    <text evidence="2">Belongs to the sodium:neurotransmitter symporter (SNF) (TC 2.A.22) family.</text>
</comment>
<dbReference type="InterPro" id="IPR000175">
    <property type="entry name" value="Na/ntran_symport"/>
</dbReference>
<dbReference type="EMBL" id="LR900417">
    <property type="protein sequence ID" value="CAD7245603.1"/>
    <property type="molecule type" value="Genomic_DNA"/>
</dbReference>
<dbReference type="GO" id="GO:0006865">
    <property type="term" value="P:amino acid transport"/>
    <property type="evidence" value="ECO:0007669"/>
    <property type="project" value="TreeGrafter"/>
</dbReference>
<feature type="transmembrane region" description="Helical" evidence="10">
    <location>
        <begin position="612"/>
        <end position="635"/>
    </location>
</feature>
<dbReference type="PANTHER" id="PTHR11616">
    <property type="entry name" value="SODIUM/CHLORIDE DEPENDENT TRANSPORTER"/>
    <property type="match status" value="1"/>
</dbReference>
<keyword evidence="12" id="KW-1185">Reference proteome</keyword>
<keyword evidence="6 10" id="KW-1133">Transmembrane helix</keyword>
<dbReference type="InterPro" id="IPR037272">
    <property type="entry name" value="SNS_sf"/>
</dbReference>
<dbReference type="PANTHER" id="PTHR11616:SF240">
    <property type="entry name" value="BLOATED TUBULES, ISOFORM B-RELATED"/>
    <property type="match status" value="1"/>
</dbReference>
<dbReference type="PRINTS" id="PR00176">
    <property type="entry name" value="NANEUSMPORT"/>
</dbReference>
<dbReference type="Proteomes" id="UP000677054">
    <property type="component" value="Unassembled WGS sequence"/>
</dbReference>
<dbReference type="PROSITE" id="PS50267">
    <property type="entry name" value="NA_NEUROTRAN_SYMP_3"/>
    <property type="match status" value="1"/>
</dbReference>
<dbReference type="GO" id="GO:0046872">
    <property type="term" value="F:metal ion binding"/>
    <property type="evidence" value="ECO:0007669"/>
    <property type="project" value="UniProtKB-KW"/>
</dbReference>
<dbReference type="OrthoDB" id="6581954at2759"/>
<dbReference type="GO" id="GO:0035725">
    <property type="term" value="P:sodium ion transmembrane transport"/>
    <property type="evidence" value="ECO:0007669"/>
    <property type="project" value="TreeGrafter"/>
</dbReference>
<feature type="transmembrane region" description="Helical" evidence="10">
    <location>
        <begin position="458"/>
        <end position="481"/>
    </location>
</feature>
<feature type="region of interest" description="Disordered" evidence="9">
    <location>
        <begin position="1"/>
        <end position="29"/>
    </location>
</feature>
<name>A0A7R8X7R5_9CRUS</name>
<dbReference type="Pfam" id="PF00209">
    <property type="entry name" value="SNF"/>
    <property type="match status" value="2"/>
</dbReference>
<evidence type="ECO:0000256" key="5">
    <source>
        <dbReference type="ARBA" id="ARBA00022847"/>
    </source>
</evidence>
<feature type="region of interest" description="Disordered" evidence="9">
    <location>
        <begin position="144"/>
        <end position="165"/>
    </location>
</feature>
<feature type="binding site" evidence="8">
    <location>
        <position position="249"/>
    </location>
    <ligand>
        <name>Na(+)</name>
        <dbReference type="ChEBI" id="CHEBI:29101"/>
        <label>1</label>
    </ligand>
</feature>
<accession>A0A7R8X7R5</accession>
<feature type="region of interest" description="Disordered" evidence="9">
    <location>
        <begin position="36"/>
        <end position="55"/>
    </location>
</feature>
<feature type="binding site" evidence="8">
    <location>
        <position position="437"/>
    </location>
    <ligand>
        <name>Na(+)</name>
        <dbReference type="ChEBI" id="CHEBI:29101"/>
        <label>1</label>
    </ligand>
</feature>
<dbReference type="AlphaFoldDB" id="A0A7R8X7R5"/>
<keyword evidence="4 10" id="KW-0812">Transmembrane</keyword>
<feature type="binding site" evidence="8">
    <location>
        <position position="556"/>
    </location>
    <ligand>
        <name>Na(+)</name>
        <dbReference type="ChEBI" id="CHEBI:29101"/>
        <label>1</label>
    </ligand>
</feature>
<dbReference type="GO" id="GO:0005886">
    <property type="term" value="C:plasma membrane"/>
    <property type="evidence" value="ECO:0007669"/>
    <property type="project" value="TreeGrafter"/>
</dbReference>